<keyword evidence="2" id="KW-1185">Reference proteome</keyword>
<name>A0A9P4M472_9PEZI</name>
<protein>
    <submittedName>
        <fullName evidence="1">Uncharacterized protein</fullName>
    </submittedName>
</protein>
<evidence type="ECO:0000313" key="2">
    <source>
        <dbReference type="Proteomes" id="UP000799772"/>
    </source>
</evidence>
<gene>
    <name evidence="1" type="ORF">NA57DRAFT_78079</name>
</gene>
<organism evidence="1 2">
    <name type="scientific">Rhizodiscina lignyota</name>
    <dbReference type="NCBI Taxonomy" id="1504668"/>
    <lineage>
        <taxon>Eukaryota</taxon>
        <taxon>Fungi</taxon>
        <taxon>Dikarya</taxon>
        <taxon>Ascomycota</taxon>
        <taxon>Pezizomycotina</taxon>
        <taxon>Dothideomycetes</taxon>
        <taxon>Pleosporomycetidae</taxon>
        <taxon>Aulographales</taxon>
        <taxon>Rhizodiscinaceae</taxon>
        <taxon>Rhizodiscina</taxon>
    </lineage>
</organism>
<sequence length="190" mass="21647">MSKRPRELQLIAKGGVVRVVDPLSLKTIYTLTAPRLSFTSTLHRGDSEDDATVVGGLKINGALGNARYTVDEKIGDETAWIDMKNESRIMKLNHFSFSTNTPEGQRKLDWKGTREVPHKIEKLDVLNLKLVDDKTDQLVARFVHKLNGSRAMDGMLEFHEDIGEEWDRRILLSCLAVLKYNSFMWSLNIF</sequence>
<comment type="caution">
    <text evidence="1">The sequence shown here is derived from an EMBL/GenBank/DDBJ whole genome shotgun (WGS) entry which is preliminary data.</text>
</comment>
<reference evidence="1" key="1">
    <citation type="journal article" date="2020" name="Stud. Mycol.">
        <title>101 Dothideomycetes genomes: a test case for predicting lifestyles and emergence of pathogens.</title>
        <authorList>
            <person name="Haridas S."/>
            <person name="Albert R."/>
            <person name="Binder M."/>
            <person name="Bloem J."/>
            <person name="Labutti K."/>
            <person name="Salamov A."/>
            <person name="Andreopoulos B."/>
            <person name="Baker S."/>
            <person name="Barry K."/>
            <person name="Bills G."/>
            <person name="Bluhm B."/>
            <person name="Cannon C."/>
            <person name="Castanera R."/>
            <person name="Culley D."/>
            <person name="Daum C."/>
            <person name="Ezra D."/>
            <person name="Gonzalez J."/>
            <person name="Henrissat B."/>
            <person name="Kuo A."/>
            <person name="Liang C."/>
            <person name="Lipzen A."/>
            <person name="Lutzoni F."/>
            <person name="Magnuson J."/>
            <person name="Mondo S."/>
            <person name="Nolan M."/>
            <person name="Ohm R."/>
            <person name="Pangilinan J."/>
            <person name="Park H.-J."/>
            <person name="Ramirez L."/>
            <person name="Alfaro M."/>
            <person name="Sun H."/>
            <person name="Tritt A."/>
            <person name="Yoshinaga Y."/>
            <person name="Zwiers L.-H."/>
            <person name="Turgeon B."/>
            <person name="Goodwin S."/>
            <person name="Spatafora J."/>
            <person name="Crous P."/>
            <person name="Grigoriev I."/>
        </authorList>
    </citation>
    <scope>NUCLEOTIDE SEQUENCE</scope>
    <source>
        <strain evidence="1">CBS 133067</strain>
    </source>
</reference>
<dbReference type="EMBL" id="ML978129">
    <property type="protein sequence ID" value="KAF2096475.1"/>
    <property type="molecule type" value="Genomic_DNA"/>
</dbReference>
<dbReference type="OrthoDB" id="3431997at2759"/>
<accession>A0A9P4M472</accession>
<dbReference type="AlphaFoldDB" id="A0A9P4M472"/>
<dbReference type="Proteomes" id="UP000799772">
    <property type="component" value="Unassembled WGS sequence"/>
</dbReference>
<evidence type="ECO:0000313" key="1">
    <source>
        <dbReference type="EMBL" id="KAF2096475.1"/>
    </source>
</evidence>
<proteinExistence type="predicted"/>